<keyword evidence="1 6" id="KW-0808">Transferase</keyword>
<dbReference type="InterPro" id="IPR003542">
    <property type="entry name" value="Enbac_synth_compD-like"/>
</dbReference>
<dbReference type="InterPro" id="IPR008278">
    <property type="entry name" value="4-PPantetheinyl_Trfase_dom"/>
</dbReference>
<feature type="binding site" evidence="2">
    <location>
        <position position="47"/>
    </location>
    <ligand>
        <name>CoA</name>
        <dbReference type="ChEBI" id="CHEBI:57287"/>
    </ligand>
</feature>
<dbReference type="GO" id="GO:0009239">
    <property type="term" value="P:enterobactin biosynthetic process"/>
    <property type="evidence" value="ECO:0007669"/>
    <property type="project" value="InterPro"/>
</dbReference>
<dbReference type="Gene3D" id="3.90.470.20">
    <property type="entry name" value="4'-phosphopantetheinyl transferase domain"/>
    <property type="match status" value="1"/>
</dbReference>
<dbReference type="PANTHER" id="PTHR38096">
    <property type="entry name" value="ENTEROBACTIN SYNTHASE COMPONENT D"/>
    <property type="match status" value="1"/>
</dbReference>
<feature type="binding site" evidence="2">
    <location>
        <position position="150"/>
    </location>
    <ligand>
        <name>CoA</name>
        <dbReference type="ChEBI" id="CHEBI:57287"/>
    </ligand>
</feature>
<accession>A0A7K3W383</accession>
<feature type="domain" description="4'-phosphopantetheinyl transferase N-terminal" evidence="5">
    <location>
        <begin position="34"/>
        <end position="94"/>
    </location>
</feature>
<feature type="binding site" evidence="2">
    <location>
        <position position="39"/>
    </location>
    <ligand>
        <name>CoA</name>
        <dbReference type="ChEBI" id="CHEBI:57287"/>
    </ligand>
</feature>
<feature type="binding site" evidence="2">
    <location>
        <position position="105"/>
    </location>
    <ligand>
        <name>CoA</name>
        <dbReference type="ChEBI" id="CHEBI:57287"/>
    </ligand>
</feature>
<feature type="domain" description="4'-phosphopantetheinyl transferase" evidence="4">
    <location>
        <begin position="102"/>
        <end position="183"/>
    </location>
</feature>
<keyword evidence="3" id="KW-0460">Magnesium</keyword>
<comment type="cofactor">
    <cofactor evidence="3">
        <name>Mg(2+)</name>
        <dbReference type="ChEBI" id="CHEBI:18420"/>
    </cofactor>
</comment>
<evidence type="ECO:0000256" key="3">
    <source>
        <dbReference type="PIRSR" id="PIRSR603542-2"/>
    </source>
</evidence>
<feature type="binding site" evidence="2">
    <location>
        <position position="164"/>
    </location>
    <ligand>
        <name>CoA</name>
        <dbReference type="ChEBI" id="CHEBI:57287"/>
    </ligand>
</feature>
<organism evidence="6 7">
    <name type="scientific">Geodermatophilus sabuli</name>
    <dbReference type="NCBI Taxonomy" id="1564158"/>
    <lineage>
        <taxon>Bacteria</taxon>
        <taxon>Bacillati</taxon>
        <taxon>Actinomycetota</taxon>
        <taxon>Actinomycetes</taxon>
        <taxon>Geodermatophilales</taxon>
        <taxon>Geodermatophilaceae</taxon>
        <taxon>Geodermatophilus</taxon>
    </lineage>
</organism>
<dbReference type="EMBL" id="JAAGWF010000010">
    <property type="protein sequence ID" value="NEK58377.1"/>
    <property type="molecule type" value="Genomic_DNA"/>
</dbReference>
<dbReference type="GO" id="GO:0008897">
    <property type="term" value="F:holo-[acyl-carrier-protein] synthase activity"/>
    <property type="evidence" value="ECO:0007669"/>
    <property type="project" value="InterPro"/>
</dbReference>
<name>A0A7K3W383_9ACTN</name>
<sequence>MIEQILPPAAASAEAWGDLPSATPAAGEEALPGRVTPARRAEFATGRELARRALAGLGLPPAPVPRDRSGAPVWPSGVVGSLTHCPGYRAAVVARRRELGTVGVDAEPALPLPDGVLPVVARPDERTALRRLAVECAGTCWDRLLFCCKEAVYKAWYPLTGGWLDYADVRVVLGRHGTFSATLPAGQGPLGNGLRGRWLARDGLLVVAVAGRAAAGPAPAVSGCGAAGP</sequence>
<reference evidence="6 7" key="1">
    <citation type="submission" date="2020-02" db="EMBL/GenBank/DDBJ databases">
        <title>Geodermatophilus sabuli CPCC 205279 I12A-02694.</title>
        <authorList>
            <person name="Jiang Z."/>
        </authorList>
    </citation>
    <scope>NUCLEOTIDE SEQUENCE [LARGE SCALE GENOMIC DNA]</scope>
    <source>
        <strain evidence="6 7">I12A-02694</strain>
    </source>
</reference>
<evidence type="ECO:0000256" key="2">
    <source>
        <dbReference type="PIRSR" id="PIRSR603542-1"/>
    </source>
</evidence>
<evidence type="ECO:0000313" key="7">
    <source>
        <dbReference type="Proteomes" id="UP000470246"/>
    </source>
</evidence>
<dbReference type="SUPFAM" id="SSF56214">
    <property type="entry name" value="4'-phosphopantetheinyl transferase"/>
    <property type="match status" value="1"/>
</dbReference>
<evidence type="ECO:0000259" key="4">
    <source>
        <dbReference type="Pfam" id="PF01648"/>
    </source>
</evidence>
<dbReference type="Pfam" id="PF01648">
    <property type="entry name" value="ACPS"/>
    <property type="match status" value="1"/>
</dbReference>
<feature type="binding site" evidence="3">
    <location>
        <position position="107"/>
    </location>
    <ligand>
        <name>Mg(2+)</name>
        <dbReference type="ChEBI" id="CHEBI:18420"/>
    </ligand>
</feature>
<keyword evidence="7" id="KW-1185">Reference proteome</keyword>
<feature type="binding site" evidence="2">
    <location>
        <position position="154"/>
    </location>
    <ligand>
        <name>CoA</name>
        <dbReference type="ChEBI" id="CHEBI:57287"/>
    </ligand>
</feature>
<gene>
    <name evidence="6" type="ORF">GCU56_10890</name>
</gene>
<feature type="binding site" evidence="3">
    <location>
        <position position="106"/>
    </location>
    <ligand>
        <name>Mg(2+)</name>
        <dbReference type="ChEBI" id="CHEBI:18420"/>
    </ligand>
</feature>
<dbReference type="AlphaFoldDB" id="A0A7K3W383"/>
<evidence type="ECO:0000259" key="5">
    <source>
        <dbReference type="Pfam" id="PF17837"/>
    </source>
</evidence>
<dbReference type="Proteomes" id="UP000470246">
    <property type="component" value="Unassembled WGS sequence"/>
</dbReference>
<dbReference type="InterPro" id="IPR041354">
    <property type="entry name" value="4PPT_N"/>
</dbReference>
<evidence type="ECO:0000313" key="6">
    <source>
        <dbReference type="EMBL" id="NEK58377.1"/>
    </source>
</evidence>
<dbReference type="GO" id="GO:0005886">
    <property type="term" value="C:plasma membrane"/>
    <property type="evidence" value="ECO:0007669"/>
    <property type="project" value="TreeGrafter"/>
</dbReference>
<dbReference type="GO" id="GO:0009366">
    <property type="term" value="C:enterobactin synthetase complex"/>
    <property type="evidence" value="ECO:0007669"/>
    <property type="project" value="InterPro"/>
</dbReference>
<feature type="binding site" evidence="3">
    <location>
        <position position="105"/>
    </location>
    <ligand>
        <name>Mg(2+)</name>
        <dbReference type="ChEBI" id="CHEBI:18420"/>
    </ligand>
</feature>
<dbReference type="InterPro" id="IPR037143">
    <property type="entry name" value="4-PPantetheinyl_Trfase_dom_sf"/>
</dbReference>
<proteinExistence type="predicted"/>
<dbReference type="PANTHER" id="PTHR38096:SF1">
    <property type="entry name" value="ENTEROBACTIN SYNTHASE COMPONENT D"/>
    <property type="match status" value="1"/>
</dbReference>
<comment type="caution">
    <text evidence="6">The sequence shown here is derived from an EMBL/GenBank/DDBJ whole genome shotgun (WGS) entry which is preliminary data.</text>
</comment>
<dbReference type="PRINTS" id="PR01399">
    <property type="entry name" value="ENTSNTHTASED"/>
</dbReference>
<dbReference type="GO" id="GO:0000287">
    <property type="term" value="F:magnesium ion binding"/>
    <property type="evidence" value="ECO:0007669"/>
    <property type="project" value="InterPro"/>
</dbReference>
<dbReference type="Pfam" id="PF17837">
    <property type="entry name" value="4PPT_N"/>
    <property type="match status" value="1"/>
</dbReference>
<feature type="binding site" evidence="2">
    <location>
        <begin position="83"/>
        <end position="84"/>
    </location>
    <ligand>
        <name>CoA</name>
        <dbReference type="ChEBI" id="CHEBI:57287"/>
    </ligand>
</feature>
<dbReference type="RefSeq" id="WP_163481753.1">
    <property type="nucleotide sequence ID" value="NZ_JAAGWF010000010.1"/>
</dbReference>
<evidence type="ECO:0000256" key="1">
    <source>
        <dbReference type="ARBA" id="ARBA00022679"/>
    </source>
</evidence>
<keyword evidence="3" id="KW-0479">Metal-binding</keyword>
<protein>
    <submittedName>
        <fullName evidence="6">4'-phosphopantetheinyl transferase superfamily protein</fullName>
    </submittedName>
</protein>